<dbReference type="RefSeq" id="WP_042212015.1">
    <property type="nucleotide sequence ID" value="NZ_BBLU01000001.1"/>
</dbReference>
<dbReference type="SUPFAM" id="SSF55604">
    <property type="entry name" value="Glucose permease domain IIB"/>
    <property type="match status" value="1"/>
</dbReference>
<dbReference type="PROSITE" id="PS51098">
    <property type="entry name" value="PTS_EIIB_TYPE_1"/>
    <property type="match status" value="1"/>
</dbReference>
<feature type="domain" description="PTS EIIB type-1" evidence="7">
    <location>
        <begin position="6"/>
        <end position="86"/>
    </location>
</feature>
<keyword evidence="1" id="KW-0813">Transport</keyword>
<dbReference type="Pfam" id="PF00367">
    <property type="entry name" value="PTS_EIIB"/>
    <property type="match status" value="1"/>
</dbReference>
<dbReference type="STRING" id="1043493.SAMN05421637_0282"/>
<evidence type="ECO:0000256" key="5">
    <source>
        <dbReference type="ARBA" id="ARBA00022777"/>
    </source>
</evidence>
<dbReference type="GO" id="GO:0008982">
    <property type="term" value="F:protein-N(PI)-phosphohistidine-sugar phosphotransferase activity"/>
    <property type="evidence" value="ECO:0007669"/>
    <property type="project" value="InterPro"/>
</dbReference>
<accession>A0A1H6U669</accession>
<gene>
    <name evidence="8" type="ORF">SAMN05421637_0282</name>
</gene>
<evidence type="ECO:0000256" key="3">
    <source>
        <dbReference type="ARBA" id="ARBA00022679"/>
    </source>
</evidence>
<dbReference type="AlphaFoldDB" id="A0A1H6U669"/>
<evidence type="ECO:0000256" key="1">
    <source>
        <dbReference type="ARBA" id="ARBA00022448"/>
    </source>
</evidence>
<name>A0A1H6U669_9MICO</name>
<dbReference type="EMBL" id="FNZI01000001">
    <property type="protein sequence ID" value="SEI87813.1"/>
    <property type="molecule type" value="Genomic_DNA"/>
</dbReference>
<keyword evidence="2" id="KW-0762">Sugar transport</keyword>
<feature type="active site" description="Phosphocysteine intermediate; for EIIB activity" evidence="6">
    <location>
        <position position="28"/>
    </location>
</feature>
<evidence type="ECO:0000313" key="9">
    <source>
        <dbReference type="Proteomes" id="UP000183315"/>
    </source>
</evidence>
<dbReference type="GO" id="GO:0016301">
    <property type="term" value="F:kinase activity"/>
    <property type="evidence" value="ECO:0007669"/>
    <property type="project" value="UniProtKB-KW"/>
</dbReference>
<reference evidence="9" key="1">
    <citation type="submission" date="2016-10" db="EMBL/GenBank/DDBJ databases">
        <authorList>
            <person name="Varghese N."/>
        </authorList>
    </citation>
    <scope>NUCLEOTIDE SEQUENCE [LARGE SCALE GENOMIC DNA]</scope>
    <source>
        <strain evidence="9">DSM 24868</strain>
    </source>
</reference>
<evidence type="ECO:0000256" key="4">
    <source>
        <dbReference type="ARBA" id="ARBA00022683"/>
    </source>
</evidence>
<organism evidence="8 9">
    <name type="scientific">Demequina mangrovi</name>
    <dbReference type="NCBI Taxonomy" id="1043493"/>
    <lineage>
        <taxon>Bacteria</taxon>
        <taxon>Bacillati</taxon>
        <taxon>Actinomycetota</taxon>
        <taxon>Actinomycetes</taxon>
        <taxon>Micrococcales</taxon>
        <taxon>Demequinaceae</taxon>
        <taxon>Demequina</taxon>
    </lineage>
</organism>
<dbReference type="Proteomes" id="UP000183315">
    <property type="component" value="Unassembled WGS sequence"/>
</dbReference>
<evidence type="ECO:0000259" key="7">
    <source>
        <dbReference type="PROSITE" id="PS51098"/>
    </source>
</evidence>
<evidence type="ECO:0000256" key="2">
    <source>
        <dbReference type="ARBA" id="ARBA00022597"/>
    </source>
</evidence>
<dbReference type="Gene3D" id="3.30.1360.60">
    <property type="entry name" value="Glucose permease domain IIB"/>
    <property type="match status" value="1"/>
</dbReference>
<protein>
    <submittedName>
        <fullName evidence="8">Phosphotransferase system, EIIB</fullName>
    </submittedName>
</protein>
<keyword evidence="4" id="KW-0598">Phosphotransferase system</keyword>
<sequence length="86" mass="8663">MAVEQTVLASAVIGLAGGVDNIVSAGRCLVRLRLRLVDPALADLDAIRALPGVSIAIRSAGELHVAPSAGLEELHATVAAVVASRS</sequence>
<keyword evidence="9" id="KW-1185">Reference proteome</keyword>
<dbReference type="InterPro" id="IPR036878">
    <property type="entry name" value="Glu_permease_IIB"/>
</dbReference>
<proteinExistence type="predicted"/>
<dbReference type="InterPro" id="IPR001996">
    <property type="entry name" value="PTS_IIB_1"/>
</dbReference>
<evidence type="ECO:0000256" key="6">
    <source>
        <dbReference type="PROSITE-ProRule" id="PRU00421"/>
    </source>
</evidence>
<keyword evidence="5" id="KW-0418">Kinase</keyword>
<dbReference type="InterPro" id="IPR018113">
    <property type="entry name" value="PTrfase_EIIB_Cys"/>
</dbReference>
<dbReference type="GO" id="GO:0009401">
    <property type="term" value="P:phosphoenolpyruvate-dependent sugar phosphotransferase system"/>
    <property type="evidence" value="ECO:0007669"/>
    <property type="project" value="UniProtKB-KW"/>
</dbReference>
<keyword evidence="3 8" id="KW-0808">Transferase</keyword>
<dbReference type="OrthoDB" id="9797715at2"/>
<evidence type="ECO:0000313" key="8">
    <source>
        <dbReference type="EMBL" id="SEI87813.1"/>
    </source>
</evidence>